<dbReference type="AlphaFoldDB" id="A0A1A9ZR43"/>
<accession>A0A1A9ZR43</accession>
<name>A0A1A9ZR43_GLOPL</name>
<keyword evidence="2" id="KW-1185">Reference proteome</keyword>
<dbReference type="EnsemblMetazoa" id="GPAI022414-RA">
    <property type="protein sequence ID" value="GPAI022414-PA"/>
    <property type="gene ID" value="GPAI022414"/>
</dbReference>
<organism evidence="1 2">
    <name type="scientific">Glossina pallidipes</name>
    <name type="common">Tsetse fly</name>
    <dbReference type="NCBI Taxonomy" id="7398"/>
    <lineage>
        <taxon>Eukaryota</taxon>
        <taxon>Metazoa</taxon>
        <taxon>Ecdysozoa</taxon>
        <taxon>Arthropoda</taxon>
        <taxon>Hexapoda</taxon>
        <taxon>Insecta</taxon>
        <taxon>Pterygota</taxon>
        <taxon>Neoptera</taxon>
        <taxon>Endopterygota</taxon>
        <taxon>Diptera</taxon>
        <taxon>Brachycera</taxon>
        <taxon>Muscomorpha</taxon>
        <taxon>Hippoboscoidea</taxon>
        <taxon>Glossinidae</taxon>
        <taxon>Glossina</taxon>
    </lineage>
</organism>
<proteinExistence type="predicted"/>
<dbReference type="Proteomes" id="UP000092445">
    <property type="component" value="Unassembled WGS sequence"/>
</dbReference>
<reference evidence="1" key="2">
    <citation type="submission" date="2020-05" db="UniProtKB">
        <authorList>
            <consortium name="EnsemblMetazoa"/>
        </authorList>
    </citation>
    <scope>IDENTIFICATION</scope>
    <source>
        <strain evidence="1">IAEA</strain>
    </source>
</reference>
<evidence type="ECO:0000313" key="1">
    <source>
        <dbReference type="EnsemblMetazoa" id="GPAI022414-PA"/>
    </source>
</evidence>
<evidence type="ECO:0000313" key="2">
    <source>
        <dbReference type="Proteomes" id="UP000092445"/>
    </source>
</evidence>
<reference evidence="2" key="1">
    <citation type="submission" date="2014-03" db="EMBL/GenBank/DDBJ databases">
        <authorList>
            <person name="Aksoy S."/>
            <person name="Warren W."/>
            <person name="Wilson R.K."/>
        </authorList>
    </citation>
    <scope>NUCLEOTIDE SEQUENCE [LARGE SCALE GENOMIC DNA]</scope>
    <source>
        <strain evidence="2">IAEA</strain>
    </source>
</reference>
<sequence length="105" mass="12070">MYGVMGTVELHMNINSPKGEKHSLPRLSHKRETREIKLSYVVCISRSTSDLASACKCKLILNTSIAIVFPLMTIYILNENERLANVYEFVNHRNLEARTKYPTTR</sequence>
<dbReference type="VEuPathDB" id="VectorBase:GPAI022414"/>
<protein>
    <submittedName>
        <fullName evidence="1">Uncharacterized protein</fullName>
    </submittedName>
</protein>